<dbReference type="Pfam" id="PF04860">
    <property type="entry name" value="Phage_portal"/>
    <property type="match status" value="1"/>
</dbReference>
<organism evidence="4">
    <name type="scientific">Siphoviridae sp. ctTfn5</name>
    <dbReference type="NCBI Taxonomy" id="2827878"/>
    <lineage>
        <taxon>Viruses</taxon>
        <taxon>Duplodnaviria</taxon>
        <taxon>Heunggongvirae</taxon>
        <taxon>Uroviricota</taxon>
        <taxon>Caudoviricetes</taxon>
    </lineage>
</organism>
<reference evidence="4" key="1">
    <citation type="journal article" date="2021" name="Proc. Natl. Acad. Sci. U.S.A.">
        <title>A Catalog of Tens of Thousands of Viruses from Human Metagenomes Reveals Hidden Associations with Chronic Diseases.</title>
        <authorList>
            <person name="Tisza M.J."/>
            <person name="Buck C.B."/>
        </authorList>
    </citation>
    <scope>NUCLEOTIDE SEQUENCE</scope>
    <source>
        <strain evidence="4">CtTfn5</strain>
    </source>
</reference>
<keyword evidence="2" id="KW-1160">Virus entry into host cell</keyword>
<dbReference type="InterPro" id="IPR006944">
    <property type="entry name" value="Phage/GTA_portal"/>
</dbReference>
<keyword evidence="1" id="KW-0118">Viral capsid assembly</keyword>
<sequence length="410" mass="46150">MKKRLRSFWGWMSGGGSTTRKYSDGYTFMGFPREEVATIKTPQEAMELPAVYRCVDILSGTIASLPLELRRNSGDGLFELCDEFGLQEVFQGVANKRQTFYELMYHAISRRYLLGNSFILPIWNGTRLAELCLVDGVSYDVYKNVYYVNDPTLDIKGTFKADEIIHLKNRSFNGYIGTSTISYAFRSMTLAKVADMQTMEGIKDGNRQKGFLTGGNPSVGLGSISDDMTDKVAKRIDDEMAQGKGVIRIPGALDFKPLTMSPQDVELLSTRKYSVYDICRFFGVHPDMVFTEHTAGNYKASENAQITFLQQTLKPLLRQIESEFNAKLIPPSLRKTYKTIYNTDEMYFADAGSKAEYYKQCVECGSMTPNEVRKKEGRQAVDGGDQAFISCNVAPINRVIEESQKEGDKI</sequence>
<accession>A0A8S5THK1</accession>
<evidence type="ECO:0000256" key="2">
    <source>
        <dbReference type="ARBA" id="ARBA00023009"/>
    </source>
</evidence>
<dbReference type="EMBL" id="BK032825">
    <property type="protein sequence ID" value="DAF62616.1"/>
    <property type="molecule type" value="Genomic_DNA"/>
</dbReference>
<evidence type="ECO:0000256" key="1">
    <source>
        <dbReference type="ARBA" id="ARBA00022950"/>
    </source>
</evidence>
<keyword evidence="1" id="KW-1188">Viral release from host cell</keyword>
<dbReference type="NCBIfam" id="TIGR01537">
    <property type="entry name" value="portal_HK97"/>
    <property type="match status" value="1"/>
</dbReference>
<keyword evidence="2" id="KW-1162">Viral penetration into host cytoplasm</keyword>
<dbReference type="InterPro" id="IPR006427">
    <property type="entry name" value="Portal_HK97"/>
</dbReference>
<keyword evidence="2" id="KW-1171">Viral genome ejection through host cell envelope</keyword>
<keyword evidence="3" id="KW-0231">Viral genome packaging</keyword>
<evidence type="ECO:0000256" key="3">
    <source>
        <dbReference type="ARBA" id="ARBA00023219"/>
    </source>
</evidence>
<proteinExistence type="predicted"/>
<protein>
    <submittedName>
        <fullName evidence="4">Portal protein</fullName>
    </submittedName>
</protein>
<evidence type="ECO:0000313" key="4">
    <source>
        <dbReference type="EMBL" id="DAF62616.1"/>
    </source>
</evidence>
<name>A0A8S5THK1_9CAUD</name>